<dbReference type="AlphaFoldDB" id="A0A7G9T7Q4"/>
<dbReference type="PANTHER" id="PTHR30050:SF8">
    <property type="entry name" value="PRIMOSOMAL PROTEIN DNAI"/>
    <property type="match status" value="1"/>
</dbReference>
<dbReference type="NCBIfam" id="NF006505">
    <property type="entry name" value="PRK08939.1"/>
    <property type="match status" value="1"/>
</dbReference>
<evidence type="ECO:0000313" key="4">
    <source>
        <dbReference type="Proteomes" id="UP000515800"/>
    </source>
</evidence>
<dbReference type="PANTHER" id="PTHR30050">
    <property type="entry name" value="CHROMOSOMAL REPLICATION INITIATOR PROTEIN DNAA"/>
    <property type="match status" value="1"/>
</dbReference>
<organism evidence="3 4">
    <name type="scientific">Weissella diestrammenae</name>
    <dbReference type="NCBI Taxonomy" id="1162633"/>
    <lineage>
        <taxon>Bacteria</taxon>
        <taxon>Bacillati</taxon>
        <taxon>Bacillota</taxon>
        <taxon>Bacilli</taxon>
        <taxon>Lactobacillales</taxon>
        <taxon>Lactobacillaceae</taxon>
        <taxon>Weissella</taxon>
    </lineage>
</organism>
<dbReference type="CDD" id="cd00009">
    <property type="entry name" value="AAA"/>
    <property type="match status" value="1"/>
</dbReference>
<evidence type="ECO:0000313" key="3">
    <source>
        <dbReference type="EMBL" id="QNN76129.1"/>
    </source>
</evidence>
<dbReference type="InterPro" id="IPR009928">
    <property type="entry name" value="DnaI_N"/>
</dbReference>
<dbReference type="KEGG" id="wdi:H9L19_07155"/>
<dbReference type="Pfam" id="PF00308">
    <property type="entry name" value="Bac_DnaA"/>
    <property type="match status" value="1"/>
</dbReference>
<reference evidence="3 4" key="1">
    <citation type="submission" date="2020-08" db="EMBL/GenBank/DDBJ databases">
        <title>Genome sequence of Weissella diestrammenae KACC 16890T.</title>
        <authorList>
            <person name="Hyun D.-W."/>
            <person name="Bae J.-W."/>
        </authorList>
    </citation>
    <scope>NUCLEOTIDE SEQUENCE [LARGE SCALE GENOMIC DNA]</scope>
    <source>
        <strain evidence="3 4">KACC 16890</strain>
    </source>
</reference>
<dbReference type="InterPro" id="IPR027417">
    <property type="entry name" value="P-loop_NTPase"/>
</dbReference>
<evidence type="ECO:0000259" key="2">
    <source>
        <dbReference type="Pfam" id="PF07319"/>
    </source>
</evidence>
<dbReference type="Proteomes" id="UP000515800">
    <property type="component" value="Chromosome"/>
</dbReference>
<gene>
    <name evidence="3" type="primary">dnaI</name>
    <name evidence="3" type="ORF">H9L19_07155</name>
</gene>
<dbReference type="GO" id="GO:0006260">
    <property type="term" value="P:DNA replication"/>
    <property type="evidence" value="ECO:0007669"/>
    <property type="project" value="TreeGrafter"/>
</dbReference>
<proteinExistence type="predicted"/>
<keyword evidence="4" id="KW-1185">Reference proteome</keyword>
<feature type="domain" description="Primosomal DnaI N-terminal" evidence="2">
    <location>
        <begin position="1"/>
        <end position="86"/>
    </location>
</feature>
<protein>
    <submittedName>
        <fullName evidence="3">Primosomal protein DnaI</fullName>
    </submittedName>
</protein>
<feature type="domain" description="Chromosomal replication initiator protein DnaA ATPAse" evidence="1">
    <location>
        <begin position="141"/>
        <end position="224"/>
    </location>
</feature>
<name>A0A7G9T7Q4_9LACO</name>
<sequence>MQDIMQQPKMQAEYSKIKSEILSDNEISAFIKAHQPELSSDIFERDLATIYEYYLQRQKSKTGQSDVHPGYTPELLFVEGQVVVQYRATEATINLHKKLRAASRVQSIGMPKQLKNAQMDDFSQSDAGMTAAVMAVAQFIQAYVENPKDFHQGLYLQGPYGVGKTYLIGAMANQLSFDDIQVMLIHYPTFAANMKEAINDPSKKMDDVRSDMRTAEILVLDDIGAETDGSGWIRDDVLGVVLDYRMQNGLTTFFTSNFSMKQLEEEHFAMSNKGVEPVKAARLMQRIMYLSKEVPVNGPNRRLEAK</sequence>
<dbReference type="InterPro" id="IPR013317">
    <property type="entry name" value="DnaA_dom"/>
</dbReference>
<dbReference type="Gene3D" id="3.40.50.300">
    <property type="entry name" value="P-loop containing nucleotide triphosphate hydrolases"/>
    <property type="match status" value="1"/>
</dbReference>
<dbReference type="EMBL" id="CP060724">
    <property type="protein sequence ID" value="QNN76129.1"/>
    <property type="molecule type" value="Genomic_DNA"/>
</dbReference>
<evidence type="ECO:0000259" key="1">
    <source>
        <dbReference type="Pfam" id="PF00308"/>
    </source>
</evidence>
<dbReference type="Pfam" id="PF07319">
    <property type="entry name" value="DnaI_N"/>
    <property type="match status" value="1"/>
</dbReference>
<dbReference type="SUPFAM" id="SSF52540">
    <property type="entry name" value="P-loop containing nucleoside triphosphate hydrolases"/>
    <property type="match status" value="1"/>
</dbReference>
<accession>A0A7G9T7Q4</accession>